<feature type="region of interest" description="Disordered" evidence="1">
    <location>
        <begin position="157"/>
        <end position="181"/>
    </location>
</feature>
<feature type="transmembrane region" description="Helical" evidence="2">
    <location>
        <begin position="487"/>
        <end position="506"/>
    </location>
</feature>
<sequence length="687" mass="76471">MTHEVKSHVSLHMALRGRHTQAHPFQHRARVKDKVNSAPIIIYLLLRKLLKPSNWIVLAVSAAILGRIIFLERWESRPALEQRFQGSEEAVDKSESLEPGSLHDYSKHSVDVSGSQVATEAATTPAAAETGRRRHKAPDTWKQFLVAERTRRLAEEQRQEEARARQEKLEEEERARQEKSNLKSEISTYLFGEASAIMPPPPPPLRSRKSHRSGGKVRGAVVDAPREPVSSLRVMDDGSRWVQAGSSWVMMDPLVENLRPDDPAIQRIVQSKRGAVLREELDMRHRKDQEVNQALNQEKAMHVDLAKGVQALQMKDAILLLCRSEAAASEPAIRKKCLEMGYNGDDLSGIDFSHLVGDDSRGARLEEEGAGLIGKPRKKQRVRRVKFDSKFSRSNNTWAGAAQEAEMRRDADSDSDSRAPPPPLNATAQEAQQRERSKTELMQLLHALGLQGQTTSEKMSDDTFPPTGYEVTSFNTCYKCEGDISTTILRGLGMAIAVVFVLYALYRLMHRYGTMVATDLTTNVPEWETIMQSGPPFGNPIHGPCLPLLPCFYICTSSVLDGVHSNEAWQDWECPSPWRLQQLGGVEVKRLQRHSVTNKGQNAANAQEGDGAASPRLPHAAEEDKGIAGSMKEIQNAILLLLLYFQVFSLTNDIYGSYHFGALAALGSAPVTRRVALALRPRPIPSH</sequence>
<feature type="region of interest" description="Disordered" evidence="1">
    <location>
        <begin position="84"/>
        <end position="138"/>
    </location>
</feature>
<keyword evidence="4" id="KW-1185">Reference proteome</keyword>
<feature type="compositionally biased region" description="Basic and acidic residues" evidence="1">
    <location>
        <begin position="405"/>
        <end position="417"/>
    </location>
</feature>
<feature type="region of interest" description="Disordered" evidence="1">
    <location>
        <begin position="597"/>
        <end position="618"/>
    </location>
</feature>
<proteinExistence type="predicted"/>
<comment type="caution">
    <text evidence="3">The sequence shown here is derived from an EMBL/GenBank/DDBJ whole genome shotgun (WGS) entry which is preliminary data.</text>
</comment>
<gene>
    <name evidence="3" type="ORF">CYMTET_49441</name>
</gene>
<feature type="compositionally biased region" description="Basic residues" evidence="1">
    <location>
        <begin position="206"/>
        <end position="215"/>
    </location>
</feature>
<feature type="region of interest" description="Disordered" evidence="1">
    <location>
        <begin position="398"/>
        <end position="437"/>
    </location>
</feature>
<feature type="compositionally biased region" description="Low complexity" evidence="1">
    <location>
        <begin position="118"/>
        <end position="129"/>
    </location>
</feature>
<reference evidence="3 4" key="1">
    <citation type="journal article" date="2015" name="Genome Biol. Evol.">
        <title>Comparative Genomics of a Bacterivorous Green Alga Reveals Evolutionary Causalities and Consequences of Phago-Mixotrophic Mode of Nutrition.</title>
        <authorList>
            <person name="Burns J.A."/>
            <person name="Paasch A."/>
            <person name="Narechania A."/>
            <person name="Kim E."/>
        </authorList>
    </citation>
    <scope>NUCLEOTIDE SEQUENCE [LARGE SCALE GENOMIC DNA]</scope>
    <source>
        <strain evidence="3 4">PLY_AMNH</strain>
    </source>
</reference>
<dbReference type="AlphaFoldDB" id="A0AAE0ETW3"/>
<feature type="compositionally biased region" description="Basic residues" evidence="1">
    <location>
        <begin position="375"/>
        <end position="384"/>
    </location>
</feature>
<evidence type="ECO:0000256" key="2">
    <source>
        <dbReference type="SAM" id="Phobius"/>
    </source>
</evidence>
<dbReference type="Proteomes" id="UP001190700">
    <property type="component" value="Unassembled WGS sequence"/>
</dbReference>
<evidence type="ECO:0000313" key="3">
    <source>
        <dbReference type="EMBL" id="KAK3240743.1"/>
    </source>
</evidence>
<feature type="non-terminal residue" evidence="3">
    <location>
        <position position="687"/>
    </location>
</feature>
<protein>
    <submittedName>
        <fullName evidence="3">Uncharacterized protein</fullName>
    </submittedName>
</protein>
<name>A0AAE0ETW3_9CHLO</name>
<evidence type="ECO:0000313" key="4">
    <source>
        <dbReference type="Proteomes" id="UP001190700"/>
    </source>
</evidence>
<keyword evidence="2" id="KW-0472">Membrane</keyword>
<keyword evidence="2" id="KW-1133">Transmembrane helix</keyword>
<feature type="region of interest" description="Disordered" evidence="1">
    <location>
        <begin position="367"/>
        <end position="386"/>
    </location>
</feature>
<feature type="region of interest" description="Disordered" evidence="1">
    <location>
        <begin position="194"/>
        <end position="218"/>
    </location>
</feature>
<dbReference type="EMBL" id="LGRX02033561">
    <property type="protein sequence ID" value="KAK3240743.1"/>
    <property type="molecule type" value="Genomic_DNA"/>
</dbReference>
<evidence type="ECO:0000256" key="1">
    <source>
        <dbReference type="SAM" id="MobiDB-lite"/>
    </source>
</evidence>
<accession>A0AAE0ETW3</accession>
<keyword evidence="2" id="KW-0812">Transmembrane</keyword>
<organism evidence="3 4">
    <name type="scientific">Cymbomonas tetramitiformis</name>
    <dbReference type="NCBI Taxonomy" id="36881"/>
    <lineage>
        <taxon>Eukaryota</taxon>
        <taxon>Viridiplantae</taxon>
        <taxon>Chlorophyta</taxon>
        <taxon>Pyramimonadophyceae</taxon>
        <taxon>Pyramimonadales</taxon>
        <taxon>Pyramimonadaceae</taxon>
        <taxon>Cymbomonas</taxon>
    </lineage>
</organism>